<sequence length="377" mass="42829">MLEAVLTEGDSNGWEVKDQSEVKESAGRGGDQSVLGDAPSMVQKQMIAVKRVDGPIQAIDPYVLYLLSYYVPSKQRGPRTYVATLRRLRSSLLPPRFIIAGFGNANATVEIEIWESITPNLTIKSSFTSSKLSSIATSVPILELNNDTSNKVIHKYAHQRIRGWGTRTYNHTGQLDPTRDQFLPVHYTINTNVLTLKMAAENRERLFQIRNLSQHKYQRVAKVPATEIHLRGLLKQPHEIRPYIPKKSSSCIRRTQLELQPVTEIKIPRLDKGTSNQLCIHNFTPPKQQDYLCRLKSASMRIRRAENEKPENRDLHAKPDDSSPQRTIQKAQQPSRENSKTKAHGCKKWGKRGVLFDTTKDNINMITTRNSALDTIK</sequence>
<evidence type="ECO:0000313" key="3">
    <source>
        <dbReference type="Proteomes" id="UP000275078"/>
    </source>
</evidence>
<keyword evidence="3" id="KW-1185">Reference proteome</keyword>
<dbReference type="EMBL" id="ML119696">
    <property type="protein sequence ID" value="RPA79695.1"/>
    <property type="molecule type" value="Genomic_DNA"/>
</dbReference>
<accession>A0A3N4I0R4</accession>
<name>A0A3N4I0R4_ASCIM</name>
<feature type="region of interest" description="Disordered" evidence="1">
    <location>
        <begin position="305"/>
        <end position="346"/>
    </location>
</feature>
<evidence type="ECO:0000313" key="2">
    <source>
        <dbReference type="EMBL" id="RPA79695.1"/>
    </source>
</evidence>
<feature type="compositionally biased region" description="Polar residues" evidence="1">
    <location>
        <begin position="324"/>
        <end position="336"/>
    </location>
</feature>
<feature type="compositionally biased region" description="Basic and acidic residues" evidence="1">
    <location>
        <begin position="305"/>
        <end position="323"/>
    </location>
</feature>
<dbReference type="Proteomes" id="UP000275078">
    <property type="component" value="Unassembled WGS sequence"/>
</dbReference>
<organism evidence="2 3">
    <name type="scientific">Ascobolus immersus RN42</name>
    <dbReference type="NCBI Taxonomy" id="1160509"/>
    <lineage>
        <taxon>Eukaryota</taxon>
        <taxon>Fungi</taxon>
        <taxon>Dikarya</taxon>
        <taxon>Ascomycota</taxon>
        <taxon>Pezizomycotina</taxon>
        <taxon>Pezizomycetes</taxon>
        <taxon>Pezizales</taxon>
        <taxon>Ascobolaceae</taxon>
        <taxon>Ascobolus</taxon>
    </lineage>
</organism>
<feature type="compositionally biased region" description="Basic and acidic residues" evidence="1">
    <location>
        <begin position="15"/>
        <end position="26"/>
    </location>
</feature>
<proteinExistence type="predicted"/>
<evidence type="ECO:0000256" key="1">
    <source>
        <dbReference type="SAM" id="MobiDB-lite"/>
    </source>
</evidence>
<protein>
    <submittedName>
        <fullName evidence="2">Uncharacterized protein</fullName>
    </submittedName>
</protein>
<reference evidence="2 3" key="1">
    <citation type="journal article" date="2018" name="Nat. Ecol. Evol.">
        <title>Pezizomycetes genomes reveal the molecular basis of ectomycorrhizal truffle lifestyle.</title>
        <authorList>
            <person name="Murat C."/>
            <person name="Payen T."/>
            <person name="Noel B."/>
            <person name="Kuo A."/>
            <person name="Morin E."/>
            <person name="Chen J."/>
            <person name="Kohler A."/>
            <person name="Krizsan K."/>
            <person name="Balestrini R."/>
            <person name="Da Silva C."/>
            <person name="Montanini B."/>
            <person name="Hainaut M."/>
            <person name="Levati E."/>
            <person name="Barry K.W."/>
            <person name="Belfiori B."/>
            <person name="Cichocki N."/>
            <person name="Clum A."/>
            <person name="Dockter R.B."/>
            <person name="Fauchery L."/>
            <person name="Guy J."/>
            <person name="Iotti M."/>
            <person name="Le Tacon F."/>
            <person name="Lindquist E.A."/>
            <person name="Lipzen A."/>
            <person name="Malagnac F."/>
            <person name="Mello A."/>
            <person name="Molinier V."/>
            <person name="Miyauchi S."/>
            <person name="Poulain J."/>
            <person name="Riccioni C."/>
            <person name="Rubini A."/>
            <person name="Sitrit Y."/>
            <person name="Splivallo R."/>
            <person name="Traeger S."/>
            <person name="Wang M."/>
            <person name="Zifcakova L."/>
            <person name="Wipf D."/>
            <person name="Zambonelli A."/>
            <person name="Paolocci F."/>
            <person name="Nowrousian M."/>
            <person name="Ottonello S."/>
            <person name="Baldrian P."/>
            <person name="Spatafora J.W."/>
            <person name="Henrissat B."/>
            <person name="Nagy L.G."/>
            <person name="Aury J.M."/>
            <person name="Wincker P."/>
            <person name="Grigoriev I.V."/>
            <person name="Bonfante P."/>
            <person name="Martin F.M."/>
        </authorList>
    </citation>
    <scope>NUCLEOTIDE SEQUENCE [LARGE SCALE GENOMIC DNA]</scope>
    <source>
        <strain evidence="2 3">RN42</strain>
    </source>
</reference>
<gene>
    <name evidence="2" type="ORF">BJ508DRAFT_308173</name>
</gene>
<feature type="region of interest" description="Disordered" evidence="1">
    <location>
        <begin position="1"/>
        <end position="36"/>
    </location>
</feature>
<dbReference type="AlphaFoldDB" id="A0A3N4I0R4"/>